<dbReference type="InterPro" id="IPR011711">
    <property type="entry name" value="GntR_C"/>
</dbReference>
<evidence type="ECO:0000313" key="5">
    <source>
        <dbReference type="EMBL" id="GIN59408.1"/>
    </source>
</evidence>
<dbReference type="InterPro" id="IPR036388">
    <property type="entry name" value="WH-like_DNA-bd_sf"/>
</dbReference>
<dbReference type="Gene3D" id="1.10.10.10">
    <property type="entry name" value="Winged helix-like DNA-binding domain superfamily/Winged helix DNA-binding domain"/>
    <property type="match status" value="1"/>
</dbReference>
<sequence>MKETTNKKGELKNQIIEIIVGCLSKNRPLPSEKELTEKLNISRSGLRELLIEFEAAGIIVATQGKGRVVKFPDISNSIIEGWNILLKARPETLLELLDIRLILERGFLPSAIETLKLDDLQMMRDLVSRMESKALRNQNFKEEDQMFHQILYSRIQNMVLDQLLKAFWDVFEQMSELHESDNLQEGAKIHKELYQAILIQNGDEAERLLEMQFRDIRRRITSVVDKEADEGTE</sequence>
<dbReference type="SMART" id="SM00345">
    <property type="entry name" value="HTH_GNTR"/>
    <property type="match status" value="1"/>
</dbReference>
<organism evidence="5 6">
    <name type="scientific">Lederbergia ruris</name>
    <dbReference type="NCBI Taxonomy" id="217495"/>
    <lineage>
        <taxon>Bacteria</taxon>
        <taxon>Bacillati</taxon>
        <taxon>Bacillota</taxon>
        <taxon>Bacilli</taxon>
        <taxon>Bacillales</taxon>
        <taxon>Bacillaceae</taxon>
        <taxon>Lederbergia</taxon>
    </lineage>
</organism>
<evidence type="ECO:0000256" key="1">
    <source>
        <dbReference type="ARBA" id="ARBA00023015"/>
    </source>
</evidence>
<keyword evidence="6" id="KW-1185">Reference proteome</keyword>
<dbReference type="SMART" id="SM00895">
    <property type="entry name" value="FCD"/>
    <property type="match status" value="1"/>
</dbReference>
<dbReference type="Pfam" id="PF00392">
    <property type="entry name" value="GntR"/>
    <property type="match status" value="1"/>
</dbReference>
<evidence type="ECO:0000256" key="2">
    <source>
        <dbReference type="ARBA" id="ARBA00023125"/>
    </source>
</evidence>
<name>A0ABQ4KN97_9BACI</name>
<proteinExistence type="predicted"/>
<dbReference type="SUPFAM" id="SSF46785">
    <property type="entry name" value="Winged helix' DNA-binding domain"/>
    <property type="match status" value="1"/>
</dbReference>
<dbReference type="EMBL" id="BORB01000044">
    <property type="protein sequence ID" value="GIN59408.1"/>
    <property type="molecule type" value="Genomic_DNA"/>
</dbReference>
<comment type="caution">
    <text evidence="5">The sequence shown here is derived from an EMBL/GenBank/DDBJ whole genome shotgun (WGS) entry which is preliminary data.</text>
</comment>
<dbReference type="PANTHER" id="PTHR43537">
    <property type="entry name" value="TRANSCRIPTIONAL REGULATOR, GNTR FAMILY"/>
    <property type="match status" value="1"/>
</dbReference>
<keyword evidence="1" id="KW-0805">Transcription regulation</keyword>
<dbReference type="Proteomes" id="UP000679950">
    <property type="component" value="Unassembled WGS sequence"/>
</dbReference>
<dbReference type="InterPro" id="IPR036390">
    <property type="entry name" value="WH_DNA-bd_sf"/>
</dbReference>
<dbReference type="PRINTS" id="PR00035">
    <property type="entry name" value="HTHGNTR"/>
</dbReference>
<dbReference type="InterPro" id="IPR000524">
    <property type="entry name" value="Tscrpt_reg_HTH_GntR"/>
</dbReference>
<dbReference type="PROSITE" id="PS50949">
    <property type="entry name" value="HTH_GNTR"/>
    <property type="match status" value="1"/>
</dbReference>
<evidence type="ECO:0000259" key="4">
    <source>
        <dbReference type="PROSITE" id="PS50949"/>
    </source>
</evidence>
<gene>
    <name evidence="5" type="ORF">J8TS2_37270</name>
</gene>
<keyword evidence="2" id="KW-0238">DNA-binding</keyword>
<evidence type="ECO:0000256" key="3">
    <source>
        <dbReference type="ARBA" id="ARBA00023163"/>
    </source>
</evidence>
<evidence type="ECO:0000313" key="6">
    <source>
        <dbReference type="Proteomes" id="UP000679950"/>
    </source>
</evidence>
<dbReference type="RefSeq" id="WP_191967476.1">
    <property type="nucleotide sequence ID" value="NZ_BORB01000044.1"/>
</dbReference>
<accession>A0ABQ4KN97</accession>
<feature type="domain" description="HTH gntR-type" evidence="4">
    <location>
        <begin position="5"/>
        <end position="72"/>
    </location>
</feature>
<dbReference type="InterPro" id="IPR008920">
    <property type="entry name" value="TF_FadR/GntR_C"/>
</dbReference>
<dbReference type="SUPFAM" id="SSF48008">
    <property type="entry name" value="GntR ligand-binding domain-like"/>
    <property type="match status" value="1"/>
</dbReference>
<reference evidence="5 6" key="1">
    <citation type="submission" date="2021-03" db="EMBL/GenBank/DDBJ databases">
        <title>Antimicrobial resistance genes in bacteria isolated from Japanese honey, and their potential for conferring macrolide and lincosamide resistance in the American foulbrood pathogen Paenibacillus larvae.</title>
        <authorList>
            <person name="Okamoto M."/>
            <person name="Kumagai M."/>
            <person name="Kanamori H."/>
            <person name="Takamatsu D."/>
        </authorList>
    </citation>
    <scope>NUCLEOTIDE SEQUENCE [LARGE SCALE GENOMIC DNA]</scope>
    <source>
        <strain evidence="5 6">J8TS2</strain>
    </source>
</reference>
<dbReference type="Gene3D" id="1.20.120.530">
    <property type="entry name" value="GntR ligand-binding domain-like"/>
    <property type="match status" value="1"/>
</dbReference>
<dbReference type="Pfam" id="PF07729">
    <property type="entry name" value="FCD"/>
    <property type="match status" value="1"/>
</dbReference>
<keyword evidence="3" id="KW-0804">Transcription</keyword>
<protein>
    <submittedName>
        <fullName evidence="5">GntR family transcriptional regulator</fullName>
    </submittedName>
</protein>
<dbReference type="PANTHER" id="PTHR43537:SF5">
    <property type="entry name" value="UXU OPERON TRANSCRIPTIONAL REGULATOR"/>
    <property type="match status" value="1"/>
</dbReference>